<name>A0AA36DZX4_LACSI</name>
<protein>
    <submittedName>
        <fullName evidence="1">Uncharacterized protein</fullName>
    </submittedName>
</protein>
<dbReference type="EMBL" id="OX465079">
    <property type="protein sequence ID" value="CAI9276792.1"/>
    <property type="molecule type" value="Genomic_DNA"/>
</dbReference>
<dbReference type="AlphaFoldDB" id="A0AA36DZX4"/>
<proteinExistence type="predicted"/>
<evidence type="ECO:0000313" key="2">
    <source>
        <dbReference type="Proteomes" id="UP001177003"/>
    </source>
</evidence>
<accession>A0AA36DZX4</accession>
<gene>
    <name evidence="1" type="ORF">LSALG_LOCUS16757</name>
</gene>
<dbReference type="Proteomes" id="UP001177003">
    <property type="component" value="Chromosome 3"/>
</dbReference>
<reference evidence="1" key="1">
    <citation type="submission" date="2023-04" db="EMBL/GenBank/DDBJ databases">
        <authorList>
            <person name="Vijverberg K."/>
            <person name="Xiong W."/>
            <person name="Schranz E."/>
        </authorList>
    </citation>
    <scope>NUCLEOTIDE SEQUENCE</scope>
</reference>
<keyword evidence="2" id="KW-1185">Reference proteome</keyword>
<evidence type="ECO:0000313" key="1">
    <source>
        <dbReference type="EMBL" id="CAI9276792.1"/>
    </source>
</evidence>
<organism evidence="1 2">
    <name type="scientific">Lactuca saligna</name>
    <name type="common">Willowleaf lettuce</name>
    <dbReference type="NCBI Taxonomy" id="75948"/>
    <lineage>
        <taxon>Eukaryota</taxon>
        <taxon>Viridiplantae</taxon>
        <taxon>Streptophyta</taxon>
        <taxon>Embryophyta</taxon>
        <taxon>Tracheophyta</taxon>
        <taxon>Spermatophyta</taxon>
        <taxon>Magnoliopsida</taxon>
        <taxon>eudicotyledons</taxon>
        <taxon>Gunneridae</taxon>
        <taxon>Pentapetalae</taxon>
        <taxon>asterids</taxon>
        <taxon>campanulids</taxon>
        <taxon>Asterales</taxon>
        <taxon>Asteraceae</taxon>
        <taxon>Cichorioideae</taxon>
        <taxon>Cichorieae</taxon>
        <taxon>Lactucinae</taxon>
        <taxon>Lactuca</taxon>
    </lineage>
</organism>
<sequence length="144" mass="15927">MVVEGINYKLVIRELSNWEPNIVCNKEVLDRGITNISGDTDDEALEYEVNESNYTLIGNNQQKDGAFIDYFPIRKEVNEDRGACFVNRKGGFFQTSGLKSNVLVGDDNHFSSSNLVVANSPSTTAASFWVTTVHLVSGVSMVQN</sequence>